<organism evidence="1 2">
    <name type="scientific">Caenorhabditis auriculariae</name>
    <dbReference type="NCBI Taxonomy" id="2777116"/>
    <lineage>
        <taxon>Eukaryota</taxon>
        <taxon>Metazoa</taxon>
        <taxon>Ecdysozoa</taxon>
        <taxon>Nematoda</taxon>
        <taxon>Chromadorea</taxon>
        <taxon>Rhabditida</taxon>
        <taxon>Rhabditina</taxon>
        <taxon>Rhabditomorpha</taxon>
        <taxon>Rhabditoidea</taxon>
        <taxon>Rhabditidae</taxon>
        <taxon>Peloderinae</taxon>
        <taxon>Caenorhabditis</taxon>
    </lineage>
</organism>
<dbReference type="Proteomes" id="UP000835052">
    <property type="component" value="Unassembled WGS sequence"/>
</dbReference>
<comment type="caution">
    <text evidence="1">The sequence shown here is derived from an EMBL/GenBank/DDBJ whole genome shotgun (WGS) entry which is preliminary data.</text>
</comment>
<sequence>MWHFLASARGLTTKDANRLERFACEKKPAGARREGKGSHLAPDTTFVYVFGISQQLPNRSVCTLFFVIYRLFARIGSLHWAYAFQTLCLM</sequence>
<dbReference type="AlphaFoldDB" id="A0A8S1GQ97"/>
<evidence type="ECO:0000313" key="2">
    <source>
        <dbReference type="Proteomes" id="UP000835052"/>
    </source>
</evidence>
<proteinExistence type="predicted"/>
<keyword evidence="2" id="KW-1185">Reference proteome</keyword>
<gene>
    <name evidence="1" type="ORF">CAUJ_LOCUS983</name>
</gene>
<reference evidence="1" key="1">
    <citation type="submission" date="2020-10" db="EMBL/GenBank/DDBJ databases">
        <authorList>
            <person name="Kikuchi T."/>
        </authorList>
    </citation>
    <scope>NUCLEOTIDE SEQUENCE</scope>
    <source>
        <strain evidence="1">NKZ352</strain>
    </source>
</reference>
<dbReference type="EMBL" id="CAJGYM010000002">
    <property type="protein sequence ID" value="CAD6185064.1"/>
    <property type="molecule type" value="Genomic_DNA"/>
</dbReference>
<name>A0A8S1GQ97_9PELO</name>
<accession>A0A8S1GQ97</accession>
<protein>
    <submittedName>
        <fullName evidence="1">Uncharacterized protein</fullName>
    </submittedName>
</protein>
<evidence type="ECO:0000313" key="1">
    <source>
        <dbReference type="EMBL" id="CAD6185064.1"/>
    </source>
</evidence>